<dbReference type="GO" id="GO:0032993">
    <property type="term" value="C:protein-DNA complex"/>
    <property type="evidence" value="ECO:0007669"/>
    <property type="project" value="TreeGrafter"/>
</dbReference>
<feature type="domain" description="Response regulatory" evidence="6">
    <location>
        <begin position="1"/>
        <end position="64"/>
    </location>
</feature>
<organism evidence="8">
    <name type="scientific">mine drainage metagenome</name>
    <dbReference type="NCBI Taxonomy" id="410659"/>
    <lineage>
        <taxon>unclassified sequences</taxon>
        <taxon>metagenomes</taxon>
        <taxon>ecological metagenomes</taxon>
    </lineage>
</organism>
<protein>
    <submittedName>
        <fullName evidence="8">Two component transcriptional regulator, winged helix family</fullName>
    </submittedName>
</protein>
<dbReference type="PANTHER" id="PTHR48111:SF1">
    <property type="entry name" value="TWO-COMPONENT RESPONSE REGULATOR ORR33"/>
    <property type="match status" value="1"/>
</dbReference>
<dbReference type="EMBL" id="AUZX01007315">
    <property type="protein sequence ID" value="EQD60073.1"/>
    <property type="molecule type" value="Genomic_DNA"/>
</dbReference>
<reference evidence="8" key="1">
    <citation type="submission" date="2013-08" db="EMBL/GenBank/DDBJ databases">
        <authorList>
            <person name="Mendez C."/>
            <person name="Richter M."/>
            <person name="Ferrer M."/>
            <person name="Sanchez J."/>
        </authorList>
    </citation>
    <scope>NUCLEOTIDE SEQUENCE</scope>
</reference>
<dbReference type="AlphaFoldDB" id="T1AU87"/>
<dbReference type="InterPro" id="IPR001867">
    <property type="entry name" value="OmpR/PhoB-type_DNA-bd"/>
</dbReference>
<keyword evidence="2" id="KW-0902">Two-component regulatory system</keyword>
<dbReference type="InterPro" id="IPR016032">
    <property type="entry name" value="Sig_transdc_resp-reg_C-effctor"/>
</dbReference>
<dbReference type="GO" id="GO:0005829">
    <property type="term" value="C:cytosol"/>
    <property type="evidence" value="ECO:0007669"/>
    <property type="project" value="TreeGrafter"/>
</dbReference>
<dbReference type="InterPro" id="IPR036388">
    <property type="entry name" value="WH-like_DNA-bd_sf"/>
</dbReference>
<keyword evidence="4" id="KW-0238">DNA-binding</keyword>
<evidence type="ECO:0000313" key="8">
    <source>
        <dbReference type="EMBL" id="EQD60073.1"/>
    </source>
</evidence>
<dbReference type="InterPro" id="IPR039420">
    <property type="entry name" value="WalR-like"/>
</dbReference>
<evidence type="ECO:0000256" key="1">
    <source>
        <dbReference type="ARBA" id="ARBA00022553"/>
    </source>
</evidence>
<keyword evidence="3" id="KW-0805">Transcription regulation</keyword>
<name>T1AU87_9ZZZZ</name>
<evidence type="ECO:0000259" key="7">
    <source>
        <dbReference type="PROSITE" id="PS51755"/>
    </source>
</evidence>
<keyword evidence="1" id="KW-0597">Phosphoprotein</keyword>
<dbReference type="PANTHER" id="PTHR48111">
    <property type="entry name" value="REGULATOR OF RPOS"/>
    <property type="match status" value="1"/>
</dbReference>
<comment type="caution">
    <text evidence="8">The sequence shown here is derived from an EMBL/GenBank/DDBJ whole genome shotgun (WGS) entry which is preliminary data.</text>
</comment>
<dbReference type="SUPFAM" id="SSF46894">
    <property type="entry name" value="C-terminal effector domain of the bipartite response regulators"/>
    <property type="match status" value="1"/>
</dbReference>
<evidence type="ECO:0000256" key="2">
    <source>
        <dbReference type="ARBA" id="ARBA00023012"/>
    </source>
</evidence>
<dbReference type="GO" id="GO:0000976">
    <property type="term" value="F:transcription cis-regulatory region binding"/>
    <property type="evidence" value="ECO:0007669"/>
    <property type="project" value="TreeGrafter"/>
</dbReference>
<evidence type="ECO:0000256" key="5">
    <source>
        <dbReference type="ARBA" id="ARBA00023163"/>
    </source>
</evidence>
<dbReference type="CDD" id="cd00383">
    <property type="entry name" value="trans_reg_C"/>
    <property type="match status" value="1"/>
</dbReference>
<dbReference type="GO" id="GO:0000156">
    <property type="term" value="F:phosphorelay response regulator activity"/>
    <property type="evidence" value="ECO:0007669"/>
    <property type="project" value="TreeGrafter"/>
</dbReference>
<dbReference type="PROSITE" id="PS51755">
    <property type="entry name" value="OMPR_PHOB"/>
    <property type="match status" value="1"/>
</dbReference>
<evidence type="ECO:0000256" key="3">
    <source>
        <dbReference type="ARBA" id="ARBA00023015"/>
    </source>
</evidence>
<sequence>MLPEIDGFTVCRTLRERGDNTPVLFLTARGDPADRVRGLEAGGDDYLPKPFHLKELLLRVRAILRRWDWYQSAAAETSVLRFGENEVDFRAFRGRAWNGLTQELTEKEAMILKVLAERPGEIVSREDLLERVWGYDVFPSTRTVDNFILRLRRRFERDPANPRHFLTVWGVGYRFLIEGES</sequence>
<evidence type="ECO:0000259" key="6">
    <source>
        <dbReference type="PROSITE" id="PS50110"/>
    </source>
</evidence>
<dbReference type="InterPro" id="IPR011006">
    <property type="entry name" value="CheY-like_superfamily"/>
</dbReference>
<accession>T1AU87</accession>
<dbReference type="PROSITE" id="PS50110">
    <property type="entry name" value="RESPONSE_REGULATORY"/>
    <property type="match status" value="1"/>
</dbReference>
<dbReference type="Gene3D" id="3.40.50.2300">
    <property type="match status" value="1"/>
</dbReference>
<reference evidence="8" key="2">
    <citation type="journal article" date="2014" name="ISME J.">
        <title>Microbial stratification in low pH oxic and suboxic macroscopic growths along an acid mine drainage.</title>
        <authorList>
            <person name="Mendez-Garcia C."/>
            <person name="Mesa V."/>
            <person name="Sprenger R.R."/>
            <person name="Richter M."/>
            <person name="Diez M.S."/>
            <person name="Solano J."/>
            <person name="Bargiela R."/>
            <person name="Golyshina O.V."/>
            <person name="Manteca A."/>
            <person name="Ramos J.L."/>
            <person name="Gallego J.R."/>
            <person name="Llorente I."/>
            <person name="Martins Dos Santos V.A."/>
            <person name="Jensen O.N."/>
            <person name="Pelaez A.I."/>
            <person name="Sanchez J."/>
            <person name="Ferrer M."/>
        </authorList>
    </citation>
    <scope>NUCLEOTIDE SEQUENCE</scope>
</reference>
<dbReference type="SUPFAM" id="SSF52172">
    <property type="entry name" value="CheY-like"/>
    <property type="match status" value="1"/>
</dbReference>
<dbReference type="Pfam" id="PF00072">
    <property type="entry name" value="Response_reg"/>
    <property type="match status" value="1"/>
</dbReference>
<proteinExistence type="predicted"/>
<dbReference type="Pfam" id="PF00486">
    <property type="entry name" value="Trans_reg_C"/>
    <property type="match status" value="1"/>
</dbReference>
<keyword evidence="5" id="KW-0804">Transcription</keyword>
<dbReference type="GO" id="GO:0006355">
    <property type="term" value="P:regulation of DNA-templated transcription"/>
    <property type="evidence" value="ECO:0007669"/>
    <property type="project" value="InterPro"/>
</dbReference>
<gene>
    <name evidence="8" type="ORF">B1A_10273</name>
</gene>
<dbReference type="Gene3D" id="1.10.10.10">
    <property type="entry name" value="Winged helix-like DNA-binding domain superfamily/Winged helix DNA-binding domain"/>
    <property type="match status" value="1"/>
</dbReference>
<dbReference type="SMART" id="SM00862">
    <property type="entry name" value="Trans_reg_C"/>
    <property type="match status" value="1"/>
</dbReference>
<evidence type="ECO:0000256" key="4">
    <source>
        <dbReference type="ARBA" id="ARBA00023125"/>
    </source>
</evidence>
<dbReference type="InterPro" id="IPR001789">
    <property type="entry name" value="Sig_transdc_resp-reg_receiver"/>
</dbReference>
<feature type="domain" description="OmpR/PhoB-type" evidence="7">
    <location>
        <begin position="77"/>
        <end position="177"/>
    </location>
</feature>